<reference evidence="2" key="1">
    <citation type="journal article" date="2021" name="Open Biol.">
        <title>Shared evolutionary footprints suggest mitochondrial oxidative damage underlies multiple complex I losses in fungi.</title>
        <authorList>
            <person name="Schikora-Tamarit M.A."/>
            <person name="Marcet-Houben M."/>
            <person name="Nosek J."/>
            <person name="Gabaldon T."/>
        </authorList>
    </citation>
    <scope>NUCLEOTIDE SEQUENCE</scope>
    <source>
        <strain evidence="2">CBS6075</strain>
    </source>
</reference>
<dbReference type="Proteomes" id="UP000769157">
    <property type="component" value="Unassembled WGS sequence"/>
</dbReference>
<dbReference type="RefSeq" id="XP_046059105.1">
    <property type="nucleotide sequence ID" value="XM_046207442.1"/>
</dbReference>
<reference evidence="2" key="2">
    <citation type="submission" date="2021-01" db="EMBL/GenBank/DDBJ databases">
        <authorList>
            <person name="Schikora-Tamarit M.A."/>
        </authorList>
    </citation>
    <scope>NUCLEOTIDE SEQUENCE</scope>
    <source>
        <strain evidence="2">CBS6075</strain>
    </source>
</reference>
<gene>
    <name evidence="2" type="ORF">OGAPHI_006182</name>
</gene>
<evidence type="ECO:0000313" key="3">
    <source>
        <dbReference type="Proteomes" id="UP000769157"/>
    </source>
</evidence>
<accession>A0A9P8T1S9</accession>
<evidence type="ECO:0000256" key="1">
    <source>
        <dbReference type="SAM" id="MobiDB-lite"/>
    </source>
</evidence>
<dbReference type="EMBL" id="JAEUBE010000414">
    <property type="protein sequence ID" value="KAH3662001.1"/>
    <property type="molecule type" value="Genomic_DNA"/>
</dbReference>
<dbReference type="GeneID" id="70238146"/>
<comment type="caution">
    <text evidence="2">The sequence shown here is derived from an EMBL/GenBank/DDBJ whole genome shotgun (WGS) entry which is preliminary data.</text>
</comment>
<sequence>MNIKLFFQIEISWNLKRIKLFKSLSLGFWNKQRSEETDQHEESKDLHHVWQPTVLLLSVSGTVVVLQSTDTGLSNNSTNFTGSSRDTVGSRSVSGWVTFTRNNESGEDSGQNEETTDLNWLSSNSVHGSNSEPVTWNGTSANQNQVTSSLVVKGMVNVLGRCESDGGKNRCSVKTETVVGNIQHEPGACSTNQNLHVSPLTEVDEEVSSRSLWRTSNLVLGKCLLRLLQDLDLTGFSVTVHTGGELSSVSCSLFNLSGNVKGVSWGFWDGQSEVKSNQTWDTSETNDDSPHLVTSSDTVTGTLSRGVCDNQNIFVAGNTNNGDNTGKKLTPTLVGKHSTHDGTSPFGGGEFGGNNGTQWVVTTDSDTLDNSVESKDSWERDGLGFTKGTLKHGGRDHDDQLSTVNLLSSEKICE</sequence>
<dbReference type="OrthoDB" id="10657031at2759"/>
<dbReference type="AlphaFoldDB" id="A0A9P8T1S9"/>
<feature type="compositionally biased region" description="Polar residues" evidence="1">
    <location>
        <begin position="117"/>
        <end position="141"/>
    </location>
</feature>
<feature type="region of interest" description="Disordered" evidence="1">
    <location>
        <begin position="101"/>
        <end position="141"/>
    </location>
</feature>
<evidence type="ECO:0000313" key="2">
    <source>
        <dbReference type="EMBL" id="KAH3662001.1"/>
    </source>
</evidence>
<protein>
    <submittedName>
        <fullName evidence="2">Uncharacterized protein</fullName>
    </submittedName>
</protein>
<keyword evidence="3" id="KW-1185">Reference proteome</keyword>
<proteinExistence type="predicted"/>
<organism evidence="2 3">
    <name type="scientific">Ogataea philodendri</name>
    <dbReference type="NCBI Taxonomy" id="1378263"/>
    <lineage>
        <taxon>Eukaryota</taxon>
        <taxon>Fungi</taxon>
        <taxon>Dikarya</taxon>
        <taxon>Ascomycota</taxon>
        <taxon>Saccharomycotina</taxon>
        <taxon>Pichiomycetes</taxon>
        <taxon>Pichiales</taxon>
        <taxon>Pichiaceae</taxon>
        <taxon>Ogataea</taxon>
    </lineage>
</organism>
<name>A0A9P8T1S9_9ASCO</name>
<feature type="compositionally biased region" description="Acidic residues" evidence="1">
    <location>
        <begin position="105"/>
        <end position="116"/>
    </location>
</feature>